<dbReference type="Gene3D" id="3.60.40.10">
    <property type="entry name" value="PPM-type phosphatase domain"/>
    <property type="match status" value="2"/>
</dbReference>
<keyword evidence="2" id="KW-0597">Phosphoprotein</keyword>
<dbReference type="InterPro" id="IPR011006">
    <property type="entry name" value="CheY-like_superfamily"/>
</dbReference>
<dbReference type="SUPFAM" id="SSF52172">
    <property type="entry name" value="CheY-like"/>
    <property type="match status" value="2"/>
</dbReference>
<organism evidence="4 5">
    <name type="scientific">Limnobacter parvus</name>
    <dbReference type="NCBI Taxonomy" id="2939690"/>
    <lineage>
        <taxon>Bacteria</taxon>
        <taxon>Pseudomonadati</taxon>
        <taxon>Pseudomonadota</taxon>
        <taxon>Betaproteobacteria</taxon>
        <taxon>Burkholderiales</taxon>
        <taxon>Burkholderiaceae</taxon>
        <taxon>Limnobacter</taxon>
    </lineage>
</organism>
<dbReference type="PROSITE" id="PS50110">
    <property type="entry name" value="RESPONSE_REGULATORY"/>
    <property type="match status" value="1"/>
</dbReference>
<dbReference type="Pfam" id="PF07228">
    <property type="entry name" value="SpoIIE"/>
    <property type="match status" value="2"/>
</dbReference>
<dbReference type="PANTHER" id="PTHR43156">
    <property type="entry name" value="STAGE II SPORULATION PROTEIN E-RELATED"/>
    <property type="match status" value="1"/>
</dbReference>
<feature type="modified residue" description="4-aspartylphosphate" evidence="2">
    <location>
        <position position="67"/>
    </location>
</feature>
<evidence type="ECO:0000313" key="4">
    <source>
        <dbReference type="EMBL" id="MCR2747613.1"/>
    </source>
</evidence>
<protein>
    <submittedName>
        <fullName evidence="4">Fused response regulator/phosphatase</fullName>
    </submittedName>
</protein>
<dbReference type="EMBL" id="JANKHG010000026">
    <property type="protein sequence ID" value="MCR2747613.1"/>
    <property type="molecule type" value="Genomic_DNA"/>
</dbReference>
<dbReference type="InterPro" id="IPR001789">
    <property type="entry name" value="Sig_transdc_resp-reg_receiver"/>
</dbReference>
<dbReference type="CDD" id="cd00156">
    <property type="entry name" value="REC"/>
    <property type="match status" value="1"/>
</dbReference>
<keyword evidence="1" id="KW-0378">Hydrolase</keyword>
<comment type="caution">
    <text evidence="4">The sequence shown here is derived from an EMBL/GenBank/DDBJ whole genome shotgun (WGS) entry which is preliminary data.</text>
</comment>
<dbReference type="RefSeq" id="WP_257512832.1">
    <property type="nucleotide sequence ID" value="NZ_JANKHG010000026.1"/>
</dbReference>
<proteinExistence type="predicted"/>
<dbReference type="SUPFAM" id="SSF55874">
    <property type="entry name" value="ATPase domain of HSP90 chaperone/DNA topoisomerase II/histidine kinase"/>
    <property type="match status" value="1"/>
</dbReference>
<evidence type="ECO:0000256" key="1">
    <source>
        <dbReference type="ARBA" id="ARBA00022801"/>
    </source>
</evidence>
<dbReference type="Pfam" id="PF00072">
    <property type="entry name" value="Response_reg"/>
    <property type="match status" value="1"/>
</dbReference>
<keyword evidence="5" id="KW-1185">Reference proteome</keyword>
<sequence>MQNLAQSDADQRLKRPLKAMIVNDSLLERLSLGKMCALAGFQVLEATSEDNLIDYIEREQVDLVVCDSQVGELDGMEVCSRVRAAKLEFFVYFLLLSSDDSETFTIRALESGADEHLSKPLSKPAFSARIASAYQSVSRQKSYYSTRADLPVSLQHLYRDMRAMSSFQRSRLPKRRSLVQGLKVDYLWIPKVFVSGDLFDVFQLDDQFVAFYVLDVVGHGVPSALRVMDLSHLLSANPKEGILLESLSGGYGHRVRRPAEVLGLMNRRFQMRPGNEVFFSMFYGLFNLHTGQVTVSMAGSPMPWIQALDGELSQLGQPSFPIGVIEDDSYEDYSHKLEAGMRLFVCSDGLTQIRDAQDTELEIDGVAHLIQEGAHKTLSQQIDAVQTGLTHWVSGKITDRLYEDDSTLLGLQWRNKGDDDLIEENSADKETGDEQETETDESAKLQELVPEFKFLTRKELSPVLLLHDGKSPQNLMPWLNEWGYLPEQKQSRESCIEACQKSFYAFLLIDLQNIHPIDERFLSAIRSGLNPGIYVLVLSNASNAEGLSAALRAGADCCTHSDYSPREIYTRLNTGLKLATIHRSIVQESESASELRADIEKDLQRIAAMQLENLPAPLEEQSELQFELFFKPAGLLSNHYMNVMVMADGCVAYFHLTSEGEGLVGATRGLSLYRQLTNAAFDRTSALSQYMGDQFSPSTILRELNSQLLQSDLQGETCALCYGLIDPSNRTGRVAHAGYPLHLLSRAKGQIEQLGAYGSSLGVSVDSQYQDVIFTMNPGDRLFVLPPASSANAALNGGVYENPLAFVSTTLSLECREVIAQLEQLSGASDLLVEDQSMLIFQLGHYVALEVEHMAALHLQQVCMNLAVALQEPVEAHHAFRIVIPNQIDVVPEMIEKIEHSLAHWSIDSESLASAPLVLFELASNVCRHGGMGSDATFELLALSVQGFVLFVIVDAGSEMPAWLLDSAREHDYDFDTEVESEIPTGGLGLPLVNSLSTRFVYRRHENTNYAFVWFEV</sequence>
<dbReference type="SMART" id="SM00331">
    <property type="entry name" value="PP2C_SIG"/>
    <property type="match status" value="1"/>
</dbReference>
<evidence type="ECO:0000313" key="5">
    <source>
        <dbReference type="Proteomes" id="UP001165267"/>
    </source>
</evidence>
<dbReference type="InterPro" id="IPR036890">
    <property type="entry name" value="HATPase_C_sf"/>
</dbReference>
<feature type="domain" description="Response regulatory" evidence="3">
    <location>
        <begin position="18"/>
        <end position="134"/>
    </location>
</feature>
<dbReference type="SMART" id="SM00448">
    <property type="entry name" value="REC"/>
    <property type="match status" value="1"/>
</dbReference>
<name>A0ABT1XJZ5_9BURK</name>
<dbReference type="PANTHER" id="PTHR43156:SF2">
    <property type="entry name" value="STAGE II SPORULATION PROTEIN E"/>
    <property type="match status" value="1"/>
</dbReference>
<dbReference type="Proteomes" id="UP001165267">
    <property type="component" value="Unassembled WGS sequence"/>
</dbReference>
<reference evidence="4" key="1">
    <citation type="submission" date="2022-07" db="EMBL/GenBank/DDBJ databases">
        <authorList>
            <person name="Xamxidin M."/>
        </authorList>
    </citation>
    <scope>NUCLEOTIDE SEQUENCE</scope>
    <source>
        <strain evidence="4">YS8-69</strain>
    </source>
</reference>
<dbReference type="Gene3D" id="3.40.50.2300">
    <property type="match status" value="1"/>
</dbReference>
<dbReference type="InterPro" id="IPR052016">
    <property type="entry name" value="Bact_Sigma-Reg"/>
</dbReference>
<gene>
    <name evidence="4" type="ORF">NSP04_13260</name>
</gene>
<dbReference type="InterPro" id="IPR001932">
    <property type="entry name" value="PPM-type_phosphatase-like_dom"/>
</dbReference>
<dbReference type="InterPro" id="IPR003594">
    <property type="entry name" value="HATPase_dom"/>
</dbReference>
<accession>A0ABT1XJZ5</accession>
<dbReference type="Pfam" id="PF13581">
    <property type="entry name" value="HATPase_c_2"/>
    <property type="match status" value="1"/>
</dbReference>
<dbReference type="InterPro" id="IPR036457">
    <property type="entry name" value="PPM-type-like_dom_sf"/>
</dbReference>
<evidence type="ECO:0000256" key="2">
    <source>
        <dbReference type="PROSITE-ProRule" id="PRU00169"/>
    </source>
</evidence>
<dbReference type="Gene3D" id="3.30.565.10">
    <property type="entry name" value="Histidine kinase-like ATPase, C-terminal domain"/>
    <property type="match status" value="1"/>
</dbReference>
<dbReference type="CDD" id="cd16936">
    <property type="entry name" value="HATPase_RsbW-like"/>
    <property type="match status" value="1"/>
</dbReference>
<evidence type="ECO:0000259" key="3">
    <source>
        <dbReference type="PROSITE" id="PS50110"/>
    </source>
</evidence>